<evidence type="ECO:0000313" key="10">
    <source>
        <dbReference type="EMBL" id="BCL57826.1"/>
    </source>
</evidence>
<protein>
    <recommendedName>
        <fullName evidence="9">tRNA (guanine-N(7)-)-methyltransferase</fullName>
        <ecNumber evidence="9">2.1.1.33</ecNumber>
    </recommendedName>
    <alternativeName>
        <fullName evidence="9">tRNA (guanine(46)-N(7))-methyltransferase</fullName>
    </alternativeName>
    <alternativeName>
        <fullName evidence="9">tRNA(m7G46)-methyltransferase</fullName>
    </alternativeName>
</protein>
<dbReference type="EC" id="2.1.1.33" evidence="9"/>
<comment type="function">
    <text evidence="2 9">Catalyzes the formation of N(7)-methylguanine at position 46 (m7G46) in tRNA.</text>
</comment>
<evidence type="ECO:0000256" key="1">
    <source>
        <dbReference type="ARBA" id="ARBA00000142"/>
    </source>
</evidence>
<comment type="catalytic activity">
    <reaction evidence="1 9">
        <text>guanosine(46) in tRNA + S-adenosyl-L-methionine = N(7)-methylguanosine(46) in tRNA + S-adenosyl-L-homocysteine</text>
        <dbReference type="Rhea" id="RHEA:42708"/>
        <dbReference type="Rhea" id="RHEA-COMP:10188"/>
        <dbReference type="Rhea" id="RHEA-COMP:10189"/>
        <dbReference type="ChEBI" id="CHEBI:57856"/>
        <dbReference type="ChEBI" id="CHEBI:59789"/>
        <dbReference type="ChEBI" id="CHEBI:74269"/>
        <dbReference type="ChEBI" id="CHEBI:74480"/>
        <dbReference type="EC" id="2.1.1.33"/>
    </reaction>
</comment>
<dbReference type="PROSITE" id="PS51625">
    <property type="entry name" value="SAM_MT_TRMB"/>
    <property type="match status" value="1"/>
</dbReference>
<keyword evidence="3 9" id="KW-0489">Methyltransferase</keyword>
<feature type="binding site" evidence="9">
    <location>
        <position position="69"/>
    </location>
    <ligand>
        <name>S-adenosyl-L-methionine</name>
        <dbReference type="ChEBI" id="CHEBI:59789"/>
    </ligand>
</feature>
<dbReference type="SUPFAM" id="SSF53335">
    <property type="entry name" value="S-adenosyl-L-methionine-dependent methyltransferases"/>
    <property type="match status" value="1"/>
</dbReference>
<dbReference type="InterPro" id="IPR055361">
    <property type="entry name" value="tRNA_methyltr_TrmB_bact"/>
</dbReference>
<dbReference type="Proteomes" id="UP000593842">
    <property type="component" value="Chromosome"/>
</dbReference>
<evidence type="ECO:0000256" key="8">
    <source>
        <dbReference type="ARBA" id="ARBA00060767"/>
    </source>
</evidence>
<evidence type="ECO:0000256" key="6">
    <source>
        <dbReference type="ARBA" id="ARBA00022694"/>
    </source>
</evidence>
<dbReference type="Pfam" id="PF02390">
    <property type="entry name" value="Methyltransf_4"/>
    <property type="match status" value="1"/>
</dbReference>
<dbReference type="HAMAP" id="MF_01057">
    <property type="entry name" value="tRNA_methyltr_TrmB"/>
    <property type="match status" value="1"/>
</dbReference>
<keyword evidence="4 9" id="KW-0808">Transferase</keyword>
<dbReference type="NCBIfam" id="TIGR00091">
    <property type="entry name" value="tRNA (guanosine(46)-N7)-methyltransferase TrmB"/>
    <property type="match status" value="1"/>
</dbReference>
<reference evidence="11" key="1">
    <citation type="submission" date="2020-09" db="EMBL/GenBank/DDBJ databases">
        <title>Complete genome sequencing of Faecalibacillus intestinalis strain 14EGH31.</title>
        <authorList>
            <person name="Sakamoto M."/>
            <person name="Murakami T."/>
            <person name="Mori H."/>
        </authorList>
    </citation>
    <scope>NUCLEOTIDE SEQUENCE [LARGE SCALE GENOMIC DNA]</scope>
    <source>
        <strain evidence="11">14EGH31</strain>
    </source>
</reference>
<feature type="binding site" evidence="9">
    <location>
        <position position="119"/>
    </location>
    <ligand>
        <name>S-adenosyl-L-methionine</name>
        <dbReference type="ChEBI" id="CHEBI:59789"/>
    </ligand>
</feature>
<evidence type="ECO:0000256" key="3">
    <source>
        <dbReference type="ARBA" id="ARBA00022603"/>
    </source>
</evidence>
<evidence type="ECO:0000256" key="7">
    <source>
        <dbReference type="ARBA" id="ARBA00060552"/>
    </source>
</evidence>
<dbReference type="EMBL" id="AP024085">
    <property type="protein sequence ID" value="BCL57826.1"/>
    <property type="molecule type" value="Genomic_DNA"/>
</dbReference>
<organism evidence="10 11">
    <name type="scientific">Faecalibacillus intestinalis</name>
    <dbReference type="NCBI Taxonomy" id="1982626"/>
    <lineage>
        <taxon>Bacteria</taxon>
        <taxon>Bacillati</taxon>
        <taxon>Bacillota</taxon>
        <taxon>Erysipelotrichia</taxon>
        <taxon>Erysipelotrichales</taxon>
        <taxon>Coprobacillaceae</taxon>
        <taxon>Faecalibacillus</taxon>
    </lineage>
</organism>
<dbReference type="PANTHER" id="PTHR23417:SF14">
    <property type="entry name" value="PENTACOTRIPEPTIDE-REPEAT REGION OF PRORP DOMAIN-CONTAINING PROTEIN"/>
    <property type="match status" value="1"/>
</dbReference>
<evidence type="ECO:0000313" key="11">
    <source>
        <dbReference type="Proteomes" id="UP000593842"/>
    </source>
</evidence>
<dbReference type="FunFam" id="3.40.50.150:FF:000035">
    <property type="entry name" value="tRNA (guanine-N(7)-)-methyltransferase"/>
    <property type="match status" value="1"/>
</dbReference>
<evidence type="ECO:0000256" key="4">
    <source>
        <dbReference type="ARBA" id="ARBA00022679"/>
    </source>
</evidence>
<proteinExistence type="inferred from homology"/>
<dbReference type="UniPathway" id="UPA00989"/>
<gene>
    <name evidence="9 10" type="primary">trmB</name>
    <name evidence="10" type="ORF">Fi14EGH31_15380</name>
</gene>
<keyword evidence="5 9" id="KW-0949">S-adenosyl-L-methionine</keyword>
<evidence type="ECO:0000256" key="9">
    <source>
        <dbReference type="HAMAP-Rule" id="MF_01057"/>
    </source>
</evidence>
<dbReference type="KEGG" id="fit:Fi14EGH31_15380"/>
<comment type="similarity">
    <text evidence="8 9">Belongs to the class I-like SAM-binding methyltransferase superfamily. TrmB family.</text>
</comment>
<dbReference type="NCBIfam" id="NF001080">
    <property type="entry name" value="PRK00121.2-2"/>
    <property type="match status" value="1"/>
</dbReference>
<evidence type="ECO:0000256" key="5">
    <source>
        <dbReference type="ARBA" id="ARBA00022691"/>
    </source>
</evidence>
<accession>A0A7I8E0J8</accession>
<dbReference type="GO" id="GO:0043527">
    <property type="term" value="C:tRNA methyltransferase complex"/>
    <property type="evidence" value="ECO:0007669"/>
    <property type="project" value="TreeGrafter"/>
</dbReference>
<comment type="caution">
    <text evidence="9">Lacks conserved residue(s) required for the propagation of feature annotation.</text>
</comment>
<feature type="binding site" evidence="9">
    <location>
        <position position="155"/>
    </location>
    <ligand>
        <name>substrate</name>
    </ligand>
</feature>
<feature type="binding site" evidence="9">
    <location>
        <begin position="193"/>
        <end position="196"/>
    </location>
    <ligand>
        <name>substrate</name>
    </ligand>
</feature>
<feature type="binding site" evidence="9">
    <location>
        <position position="44"/>
    </location>
    <ligand>
        <name>S-adenosyl-L-methionine</name>
        <dbReference type="ChEBI" id="CHEBI:59789"/>
    </ligand>
</feature>
<feature type="binding site" evidence="9">
    <location>
        <position position="97"/>
    </location>
    <ligand>
        <name>S-adenosyl-L-methionine</name>
        <dbReference type="ChEBI" id="CHEBI:59789"/>
    </ligand>
</feature>
<dbReference type="Gene3D" id="3.40.50.150">
    <property type="entry name" value="Vaccinia Virus protein VP39"/>
    <property type="match status" value="1"/>
</dbReference>
<keyword evidence="6 9" id="KW-0819">tRNA processing</keyword>
<feature type="binding site" evidence="9">
    <location>
        <position position="123"/>
    </location>
    <ligand>
        <name>substrate</name>
    </ligand>
</feature>
<dbReference type="RefSeq" id="WP_022001543.1">
    <property type="nucleotide sequence ID" value="NZ_AP024085.1"/>
</dbReference>
<dbReference type="InterPro" id="IPR029063">
    <property type="entry name" value="SAM-dependent_MTases_sf"/>
</dbReference>
<dbReference type="AlphaFoldDB" id="A0A7I8E0J8"/>
<dbReference type="CDD" id="cd02440">
    <property type="entry name" value="AdoMet_MTases"/>
    <property type="match status" value="1"/>
</dbReference>
<dbReference type="PANTHER" id="PTHR23417">
    <property type="entry name" value="3-DEOXY-D-MANNO-OCTULOSONIC-ACID TRANSFERASE/TRNA GUANINE-N 7 - -METHYLTRANSFERASE"/>
    <property type="match status" value="1"/>
</dbReference>
<comment type="pathway">
    <text evidence="7 9">tRNA modification; N(7)-methylguanine-tRNA biosynthesis.</text>
</comment>
<dbReference type="InterPro" id="IPR003358">
    <property type="entry name" value="tRNA_(Gua-N-7)_MeTrfase_Trmb"/>
</dbReference>
<sequence>MRLRNNPKAYEIMEENADLVILKPEEHKGHYHDIFEINQPLYIEIGMGKGDFIYQNALKHPENNYIGIEKFPSVLAAAINKINKNQSLPNLKLMHFDAIELENVFENGEIDHLFLNFSDPWPKKRHAKRRLTSSAFLDVYRRLLKKDGVIEFKTDNRGLFEYSLQSVTENNYHLDYVSLDLHNSPEANDNIMTEYERKFSVNGPIYKMIISDCKE</sequence>
<evidence type="ECO:0000256" key="2">
    <source>
        <dbReference type="ARBA" id="ARBA00003015"/>
    </source>
</evidence>
<name>A0A7I8E0J8_9FIRM</name>
<dbReference type="GeneID" id="70579969"/>
<dbReference type="GO" id="GO:0008176">
    <property type="term" value="F:tRNA (guanine(46)-N7)-methyltransferase activity"/>
    <property type="evidence" value="ECO:0007669"/>
    <property type="project" value="UniProtKB-UniRule"/>
</dbReference>